<evidence type="ECO:0000259" key="18">
    <source>
        <dbReference type="PROSITE" id="PS50014"/>
    </source>
</evidence>
<evidence type="ECO:0000256" key="3">
    <source>
        <dbReference type="ARBA" id="ARBA00022481"/>
    </source>
</evidence>
<feature type="domain" description="TAZ-type" evidence="19">
    <location>
        <begin position="958"/>
        <end position="1037"/>
    </location>
</feature>
<comment type="catalytic activity">
    <reaction evidence="14">
        <text>L-lysyl-[protein] + acetyl-CoA = N(6)-acetyl-L-lysyl-[protein] + CoA + H(+)</text>
        <dbReference type="Rhea" id="RHEA:45948"/>
        <dbReference type="Rhea" id="RHEA-COMP:9752"/>
        <dbReference type="Rhea" id="RHEA-COMP:10731"/>
        <dbReference type="ChEBI" id="CHEBI:15378"/>
        <dbReference type="ChEBI" id="CHEBI:29969"/>
        <dbReference type="ChEBI" id="CHEBI:57287"/>
        <dbReference type="ChEBI" id="CHEBI:57288"/>
        <dbReference type="ChEBI" id="CHEBI:61930"/>
        <dbReference type="EC" id="2.3.1.48"/>
    </reaction>
</comment>
<keyword evidence="4" id="KW-0808">Transferase</keyword>
<dbReference type="InterPro" id="IPR013178">
    <property type="entry name" value="Histone_AcTrfase_Rtt109/CBP"/>
</dbReference>
<dbReference type="Gene3D" id="3.30.60.90">
    <property type="match status" value="1"/>
</dbReference>
<feature type="compositionally biased region" description="Acidic residues" evidence="17">
    <location>
        <begin position="739"/>
        <end position="750"/>
    </location>
</feature>
<comment type="subcellular location">
    <subcellularLocation>
        <location evidence="1">Nucleus</location>
    </subcellularLocation>
</comment>
<keyword evidence="22" id="KW-1185">Reference proteome</keyword>
<feature type="domain" description="CBP/p300-type HAT" evidence="20">
    <location>
        <begin position="488"/>
        <end position="900"/>
    </location>
</feature>
<dbReference type="Proteomes" id="UP001651158">
    <property type="component" value="Unassembled WGS sequence"/>
</dbReference>
<keyword evidence="8" id="KW-0156">Chromatin regulator</keyword>
<keyword evidence="5 16" id="KW-0479">Metal-binding</keyword>
<dbReference type="Pfam" id="PF02135">
    <property type="entry name" value="zf-TAZ"/>
    <property type="match status" value="1"/>
</dbReference>
<feature type="domain" description="Bromo" evidence="18">
    <location>
        <begin position="312"/>
        <end position="384"/>
    </location>
</feature>
<dbReference type="SMART" id="SM00551">
    <property type="entry name" value="ZnF_TAZ"/>
    <property type="match status" value="1"/>
</dbReference>
<feature type="region of interest" description="Disordered" evidence="17">
    <location>
        <begin position="186"/>
        <end position="219"/>
    </location>
</feature>
<evidence type="ECO:0000256" key="7">
    <source>
        <dbReference type="ARBA" id="ARBA00022833"/>
    </source>
</evidence>
<dbReference type="InterPro" id="IPR001487">
    <property type="entry name" value="Bromodomain"/>
</dbReference>
<evidence type="ECO:0000256" key="2">
    <source>
        <dbReference type="ARBA" id="ARBA00013184"/>
    </source>
</evidence>
<feature type="compositionally biased region" description="Low complexity" evidence="17">
    <location>
        <begin position="1107"/>
        <end position="1121"/>
    </location>
</feature>
<comment type="caution">
    <text evidence="21">The sequence shown here is derived from an EMBL/GenBank/DDBJ whole genome shotgun (WGS) entry which is preliminary data.</text>
</comment>
<feature type="zinc finger region" description="TAZ-type" evidence="16">
    <location>
        <begin position="958"/>
        <end position="1037"/>
    </location>
</feature>
<dbReference type="Gene3D" id="1.10.246.20">
    <property type="entry name" value="Coactivator CBP, KIX domain"/>
    <property type="match status" value="1"/>
</dbReference>
<evidence type="ECO:0000256" key="17">
    <source>
        <dbReference type="SAM" id="MobiDB-lite"/>
    </source>
</evidence>
<dbReference type="Pfam" id="PF08214">
    <property type="entry name" value="HAT_KAT11"/>
    <property type="match status" value="1"/>
</dbReference>
<dbReference type="PANTHER" id="PTHR13808">
    <property type="entry name" value="CBP/P300-RELATED"/>
    <property type="match status" value="1"/>
</dbReference>
<dbReference type="EMBL" id="JAKROA010000001">
    <property type="protein sequence ID" value="KAL5112416.1"/>
    <property type="molecule type" value="Genomic_DNA"/>
</dbReference>
<dbReference type="Gene3D" id="1.20.920.10">
    <property type="entry name" value="Bromodomain-like"/>
    <property type="match status" value="1"/>
</dbReference>
<dbReference type="EC" id="2.3.1.48" evidence="2"/>
<feature type="compositionally biased region" description="Polar residues" evidence="17">
    <location>
        <begin position="1063"/>
        <end position="1106"/>
    </location>
</feature>
<dbReference type="PROSITE" id="PS51727">
    <property type="entry name" value="CBP_P300_HAT"/>
    <property type="match status" value="1"/>
</dbReference>
<evidence type="ECO:0000256" key="4">
    <source>
        <dbReference type="ARBA" id="ARBA00022679"/>
    </source>
</evidence>
<evidence type="ECO:0000256" key="11">
    <source>
        <dbReference type="ARBA" id="ARBA00023159"/>
    </source>
</evidence>
<reference evidence="21 22" key="1">
    <citation type="journal article" date="2022" name="Front. Cell. Infect. Microbiol.">
        <title>The Genomes of Two Strains of Taenia crassiceps the Animal Model for the Study of Human Cysticercosis.</title>
        <authorList>
            <person name="Bobes R.J."/>
            <person name="Estrada K."/>
            <person name="Rios-Valencia D.G."/>
            <person name="Calderon-Gallegos A."/>
            <person name="de la Torre P."/>
            <person name="Carrero J.C."/>
            <person name="Sanchez-Flores A."/>
            <person name="Laclette J.P."/>
        </authorList>
    </citation>
    <scope>NUCLEOTIDE SEQUENCE [LARGE SCALE GENOMIC DNA]</scope>
    <source>
        <strain evidence="21">WFUcys</strain>
    </source>
</reference>
<dbReference type="InterPro" id="IPR010303">
    <property type="entry name" value="RING_CBP-p300"/>
</dbReference>
<evidence type="ECO:0000256" key="5">
    <source>
        <dbReference type="ARBA" id="ARBA00022723"/>
    </source>
</evidence>
<feature type="region of interest" description="Disordered" evidence="17">
    <location>
        <begin position="1057"/>
        <end position="1162"/>
    </location>
</feature>
<evidence type="ECO:0000256" key="15">
    <source>
        <dbReference type="PROSITE-ProRule" id="PRU00035"/>
    </source>
</evidence>
<dbReference type="InterPro" id="IPR043145">
    <property type="entry name" value="Znf_ZZ_sf"/>
</dbReference>
<feature type="zinc finger region" description="TAZ-type" evidence="16">
    <location>
        <begin position="1"/>
        <end position="46"/>
    </location>
</feature>
<dbReference type="InterPro" id="IPR031162">
    <property type="entry name" value="CBP_P300_HAT"/>
</dbReference>
<dbReference type="SMART" id="SM00291">
    <property type="entry name" value="ZnF_ZZ"/>
    <property type="match status" value="1"/>
</dbReference>
<name>A0ABR4QRW1_9CEST</name>
<evidence type="ECO:0000256" key="1">
    <source>
        <dbReference type="ARBA" id="ARBA00004123"/>
    </source>
</evidence>
<feature type="region of interest" description="Disordered" evidence="17">
    <location>
        <begin position="1517"/>
        <end position="1632"/>
    </location>
</feature>
<dbReference type="InterPro" id="IPR035898">
    <property type="entry name" value="TAZ_dom_sf"/>
</dbReference>
<keyword evidence="12" id="KW-0804">Transcription</keyword>
<feature type="domain" description="TAZ-type" evidence="19">
    <location>
        <begin position="1"/>
        <end position="46"/>
    </location>
</feature>
<dbReference type="SUPFAM" id="SSF57933">
    <property type="entry name" value="TAZ domain"/>
    <property type="match status" value="2"/>
</dbReference>
<sequence length="1632" mass="184361">MRQLLSHICTCDRGSDCTFRHCSTCKQLKNHSDHCDDPRCVVCPSRFPPDGSGTGRYSLNDCNSVMSHDQPFFVNGGHSQLYHSSSTPSVSEMRQMTTSTGPLTNGFDWRLEYDAAKREEIVRSHAGQVFPPPTYNDCRSEAVFTLFKDQEMKMFKESLTEQDYLSSLQRFVVRLQNELKHKSRINPISLANGTSSSPAHSKEDILTEQKNPRSQPSALCDSNAKVLESAFEASNGLPQDYNDSNSNLCKQPITEPLTPSCASGSSVLKKDEPLEIPIKPEPSSIPDTGRRCAWTKEQLKEAFIPLVINISNQEPHSVHFRTPVPFEELKLSDYPSIVPFPMDLSTIEKKLKGGEYLDPWDVVDDFWLMFNNAWRYNRKNSKIYKACSRLSEIFEGIVDPLMQKLGFCCGHAYVHHPHVLTCLTDKSCNINRDDVYYVYETKEKDQKKELLDKYIVCEKCYQSAGSTITIDDQSSPVKLYGICRSPNRFTAKRLPTCKLSDFLEKRVNDFMKKNESQTNEVIIRVLASANKTVEVKKYMREIFSDSGKFPESFPYRAKVIFAFQELDGQEVCFFGLYVQEYSSDCPAPNKRRVYIAYLDSVYFFQPKQYRTDVYHEILIGYLHYAKKQGFANAHIWACPPGEGDDYIFHMHPPDQKIPKPKRLQDWYRKMLQKAHNERIVVDYNNIYQDAVDTNCLSPVDVPYFDGDLWPNTLEELLKPAVENRRKFREEEELLRSEVDDYADGVDDEGDSNQGSFDSDRKPGSAGSGSVCMNGIENKKKTKKRKMKRAASSLSIHGGSKRKRLSAAAASGDTEAEVQRRLEEMLQRHSEAFLTINLHSRSQIASLQPIKDPDPLFASELMECRDTFLSRARERHLEFSSLRRAKFSTLSFLYDIHTENKDAFIYSCNSCQKELEAPRQCKQCPNYFLCEDCFKAYGHRHPMEKIVLSDDNGSTAAVQQSDRLKMERCVELLKHTSSCRDANCRNQACRDMKRRLGHFMTQHDRSKCFWCRQIHRILSAHSTKCNDPNCQVMYCAHYKAVKKQQESQQRLRKLQTLRRRQKTMQCSHNIKTPQQPNTPQSIAITNSSSGAAQPLVASTASPTVFNAPSSSEPPHSFSSQTSLTSPHSASNSRYSPSKPTSVPAHPPALQYSHSSPYQHAPHTSPISVIATKSLSSHQTPHLPSPADYPQVASVASPYAQQPPIYQQQPQVVQQHQMHPSQTQQTRSYSSEAGFVRQSNSTTSNFYENGQSSYIRNPMVAVSPRLPYQMPAPDNEDVYSLPVAGIKRPFFGECDVISAGAVGASVYAVGGGGQSLKQSRLMMSHPQQPSLQNPAPEQQQQPMMHWTSNVAVTNGQIIQPGTMAGGKMAQMGPLRPQQPLPNQSTTPSSHLGNVTTQLPSSTEVEMVLSARRSIANEMEFNSWLHQQPHLVPAWNYIRSQQKVMAPTKSFQYSTQQSMPQQLMRGSVGFLSTSQPQRIVQQSQNAMPSSWPMQQPQTPQDLWGVRQPCYVPQGKFPCGQNLQQQQHPVMTTNPYPTSAFPPRYPSPISSSTSPGGMLRAPVAQQRMPAPPPISPRPPPPPYGPQQQQPPPMLSQLLVQPHSQLQQHQQLLQRPPQDGTSQSQPPPPPQQHQISR</sequence>
<organism evidence="21 22">
    <name type="scientific">Taenia crassiceps</name>
    <dbReference type="NCBI Taxonomy" id="6207"/>
    <lineage>
        <taxon>Eukaryota</taxon>
        <taxon>Metazoa</taxon>
        <taxon>Spiralia</taxon>
        <taxon>Lophotrochozoa</taxon>
        <taxon>Platyhelminthes</taxon>
        <taxon>Cestoda</taxon>
        <taxon>Eucestoda</taxon>
        <taxon>Cyclophyllidea</taxon>
        <taxon>Taeniidae</taxon>
        <taxon>Taenia</taxon>
    </lineage>
</organism>
<dbReference type="PRINTS" id="PR00503">
    <property type="entry name" value="BROMODOMAIN"/>
</dbReference>
<proteinExistence type="predicted"/>
<feature type="compositionally biased region" description="Low complexity" evidence="17">
    <location>
        <begin position="1590"/>
        <end position="1619"/>
    </location>
</feature>
<feature type="compositionally biased region" description="Basic residues" evidence="17">
    <location>
        <begin position="779"/>
        <end position="788"/>
    </location>
</feature>
<dbReference type="Pfam" id="PF00439">
    <property type="entry name" value="Bromodomain"/>
    <property type="match status" value="1"/>
</dbReference>
<dbReference type="Pfam" id="PF06001">
    <property type="entry name" value="RING_CBP-p300"/>
    <property type="match status" value="1"/>
</dbReference>
<feature type="compositionally biased region" description="Polar residues" evidence="17">
    <location>
        <begin position="1378"/>
        <end position="1397"/>
    </location>
</feature>
<keyword evidence="3" id="KW-0488">Methylation</keyword>
<dbReference type="InterPro" id="IPR038547">
    <property type="entry name" value="RING_CBP-p300_sf"/>
</dbReference>
<accession>A0ABR4QRW1</accession>
<feature type="compositionally biased region" description="Basic and acidic residues" evidence="17">
    <location>
        <begin position="200"/>
        <end position="211"/>
    </location>
</feature>
<keyword evidence="7 16" id="KW-0862">Zinc</keyword>
<evidence type="ECO:0000256" key="6">
    <source>
        <dbReference type="ARBA" id="ARBA00022771"/>
    </source>
</evidence>
<keyword evidence="10 15" id="KW-0103">Bromodomain</keyword>
<keyword evidence="11" id="KW-0010">Activator</keyword>
<evidence type="ECO:0000256" key="8">
    <source>
        <dbReference type="ARBA" id="ARBA00022853"/>
    </source>
</evidence>
<feature type="region of interest" description="Disordered" evidence="17">
    <location>
        <begin position="1364"/>
        <end position="1397"/>
    </location>
</feature>
<dbReference type="InterPro" id="IPR036529">
    <property type="entry name" value="KIX_dom_sf"/>
</dbReference>
<feature type="compositionally biased region" description="Low complexity" evidence="17">
    <location>
        <begin position="1206"/>
        <end position="1224"/>
    </location>
</feature>
<feature type="region of interest" description="Disordered" evidence="17">
    <location>
        <begin position="1206"/>
        <end position="1248"/>
    </location>
</feature>
<evidence type="ECO:0000256" key="14">
    <source>
        <dbReference type="ARBA" id="ARBA00048017"/>
    </source>
</evidence>
<dbReference type="InterPro" id="IPR000197">
    <property type="entry name" value="Znf_TAZ"/>
</dbReference>
<evidence type="ECO:0000256" key="13">
    <source>
        <dbReference type="ARBA" id="ARBA00023242"/>
    </source>
</evidence>
<feature type="region of interest" description="Disordered" evidence="17">
    <location>
        <begin position="738"/>
        <end position="815"/>
    </location>
</feature>
<feature type="compositionally biased region" description="Polar residues" evidence="17">
    <location>
        <begin position="189"/>
        <end position="199"/>
    </location>
</feature>
<dbReference type="PROSITE" id="PS50134">
    <property type="entry name" value="ZF_TAZ"/>
    <property type="match status" value="2"/>
</dbReference>
<keyword evidence="9" id="KW-0805">Transcription regulation</keyword>
<evidence type="ECO:0000313" key="22">
    <source>
        <dbReference type="Proteomes" id="UP001651158"/>
    </source>
</evidence>
<dbReference type="InterPro" id="IPR036427">
    <property type="entry name" value="Bromodomain-like_sf"/>
</dbReference>
<dbReference type="Gene3D" id="1.20.1020.10">
    <property type="entry name" value="TAZ domain"/>
    <property type="match status" value="2"/>
</dbReference>
<evidence type="ECO:0000256" key="12">
    <source>
        <dbReference type="ARBA" id="ARBA00023163"/>
    </source>
</evidence>
<dbReference type="SUPFAM" id="SSF47370">
    <property type="entry name" value="Bromodomain"/>
    <property type="match status" value="1"/>
</dbReference>
<evidence type="ECO:0000313" key="21">
    <source>
        <dbReference type="EMBL" id="KAL5112416.1"/>
    </source>
</evidence>
<dbReference type="SMART" id="SM01250">
    <property type="entry name" value="KAT11"/>
    <property type="match status" value="1"/>
</dbReference>
<evidence type="ECO:0000259" key="20">
    <source>
        <dbReference type="PROSITE" id="PS51727"/>
    </source>
</evidence>
<feature type="compositionally biased region" description="Pro residues" evidence="17">
    <location>
        <begin position="1565"/>
        <end position="1589"/>
    </location>
</feature>
<dbReference type="PROSITE" id="PS50014">
    <property type="entry name" value="BROMODOMAIN_2"/>
    <property type="match status" value="1"/>
</dbReference>
<keyword evidence="13" id="KW-0539">Nucleus</keyword>
<dbReference type="PANTHER" id="PTHR13808:SF1">
    <property type="entry name" value="HISTONE ACETYLTRANSFERASE"/>
    <property type="match status" value="1"/>
</dbReference>
<dbReference type="InterPro" id="IPR000433">
    <property type="entry name" value="Znf_ZZ"/>
</dbReference>
<evidence type="ECO:0000256" key="16">
    <source>
        <dbReference type="PROSITE-ProRule" id="PRU00203"/>
    </source>
</evidence>
<dbReference type="Gene3D" id="2.10.110.40">
    <property type="match status" value="1"/>
</dbReference>
<evidence type="ECO:0000256" key="9">
    <source>
        <dbReference type="ARBA" id="ARBA00023015"/>
    </source>
</evidence>
<evidence type="ECO:0000259" key="19">
    <source>
        <dbReference type="PROSITE" id="PS50134"/>
    </source>
</evidence>
<evidence type="ECO:0000256" key="10">
    <source>
        <dbReference type="ARBA" id="ARBA00023117"/>
    </source>
</evidence>
<dbReference type="SMART" id="SM00297">
    <property type="entry name" value="BROMO"/>
    <property type="match status" value="1"/>
</dbReference>
<feature type="compositionally biased region" description="Polar residues" evidence="17">
    <location>
        <begin position="1225"/>
        <end position="1248"/>
    </location>
</feature>
<protein>
    <recommendedName>
        <fullName evidence="2">histone acetyltransferase</fullName>
        <ecNumber evidence="2">2.3.1.48</ecNumber>
    </recommendedName>
</protein>
<feature type="compositionally biased region" description="Polar residues" evidence="17">
    <location>
        <begin position="1122"/>
        <end position="1139"/>
    </location>
</feature>
<keyword evidence="6 16" id="KW-0863">Zinc-finger</keyword>
<gene>
    <name evidence="21" type="ORF">TcWFU_006947</name>
</gene>
<feature type="compositionally biased region" description="Polar residues" evidence="17">
    <location>
        <begin position="1517"/>
        <end position="1533"/>
    </location>
</feature>
<dbReference type="SUPFAM" id="SSF57850">
    <property type="entry name" value="RING/U-box"/>
    <property type="match status" value="1"/>
</dbReference>